<dbReference type="InterPro" id="IPR020084">
    <property type="entry name" value="NUDIX_hydrolase_CS"/>
</dbReference>
<dbReference type="SUPFAM" id="SSF53254">
    <property type="entry name" value="Phosphoglycerate mutase-like"/>
    <property type="match status" value="1"/>
</dbReference>
<dbReference type="CDD" id="cd07067">
    <property type="entry name" value="HP_PGM_like"/>
    <property type="match status" value="1"/>
</dbReference>
<gene>
    <name evidence="3" type="ORF">UFOPK2046_00400</name>
    <name evidence="4" type="ORF">UFOPK2157_00740</name>
    <name evidence="5" type="ORF">UFOPK2228_00437</name>
</gene>
<accession>A0A6J6J509</accession>
<dbReference type="GO" id="GO:0004081">
    <property type="term" value="F:bis(5'-nucleosyl)-tetraphosphatase (asymmetrical) activity"/>
    <property type="evidence" value="ECO:0007669"/>
    <property type="project" value="TreeGrafter"/>
</dbReference>
<keyword evidence="1" id="KW-0378">Hydrolase</keyword>
<sequence length="300" mass="33922">MDTKKIQAAGAVLWRERDEDVIEVALIHRPKYMDWSIPKGKLNRGECHIAGAFREVLEETGFKSKFGPFLGIVNYTSDDVAKEVHFWSAKAYKLPETEPSADEVDELRWISPFDARNLLTNQSDKEIIDKFLEIGAKTQTLILLRHAKALSRDEWEKDDEDRPLDQTGQIQAKNLPQYFLPFMLDQICSSDAMRCAETVVPLSQAIGRSITYVSDLSEYAFYKNKSAAYEYVKELIESEGAKLVCSHNPILPKIAEKLIGKKSFKSLKKELAPGDAIVIHFRDGDAVALDWINAPSNQAI</sequence>
<dbReference type="AlphaFoldDB" id="A0A6J6J509"/>
<dbReference type="CDD" id="cd03673">
    <property type="entry name" value="NUDIX_Ap6A_hydrolase"/>
    <property type="match status" value="1"/>
</dbReference>
<evidence type="ECO:0000313" key="4">
    <source>
        <dbReference type="EMBL" id="CAB4642074.1"/>
    </source>
</evidence>
<dbReference type="Pfam" id="PF00300">
    <property type="entry name" value="His_Phos_1"/>
    <property type="match status" value="1"/>
</dbReference>
<protein>
    <submittedName>
        <fullName evidence="3">Unannotated protein</fullName>
    </submittedName>
</protein>
<evidence type="ECO:0000313" key="5">
    <source>
        <dbReference type="EMBL" id="CAB4648895.1"/>
    </source>
</evidence>
<dbReference type="EMBL" id="CAEZVW010000025">
    <property type="protein sequence ID" value="CAB4642074.1"/>
    <property type="molecule type" value="Genomic_DNA"/>
</dbReference>
<dbReference type="Pfam" id="PF00293">
    <property type="entry name" value="NUDIX"/>
    <property type="match status" value="1"/>
</dbReference>
<dbReference type="InterPro" id="IPR051325">
    <property type="entry name" value="Nudix_hydrolase_domain"/>
</dbReference>
<dbReference type="InterPro" id="IPR029033">
    <property type="entry name" value="His_PPase_superfam"/>
</dbReference>
<feature type="domain" description="Nudix hydrolase" evidence="2">
    <location>
        <begin position="4"/>
        <end position="132"/>
    </location>
</feature>
<dbReference type="InterPro" id="IPR015797">
    <property type="entry name" value="NUDIX_hydrolase-like_dom_sf"/>
</dbReference>
<dbReference type="InterPro" id="IPR000086">
    <property type="entry name" value="NUDIX_hydrolase_dom"/>
</dbReference>
<evidence type="ECO:0000259" key="2">
    <source>
        <dbReference type="PROSITE" id="PS51462"/>
    </source>
</evidence>
<evidence type="ECO:0000313" key="3">
    <source>
        <dbReference type="EMBL" id="CAB4631725.1"/>
    </source>
</evidence>
<dbReference type="EMBL" id="CAEZVP010000053">
    <property type="protein sequence ID" value="CAB4631725.1"/>
    <property type="molecule type" value="Genomic_DNA"/>
</dbReference>
<dbReference type="PROSITE" id="PS00893">
    <property type="entry name" value="NUDIX_BOX"/>
    <property type="match status" value="1"/>
</dbReference>
<proteinExistence type="predicted"/>
<dbReference type="PANTHER" id="PTHR21340">
    <property type="entry name" value="DIADENOSINE 5,5-P1,P4-TETRAPHOSPHATE PYROPHOSPHOHYDROLASE MUTT"/>
    <property type="match status" value="1"/>
</dbReference>
<dbReference type="EMBL" id="CAEZWF010000007">
    <property type="protein sequence ID" value="CAB4648895.1"/>
    <property type="molecule type" value="Genomic_DNA"/>
</dbReference>
<dbReference type="SMART" id="SM00855">
    <property type="entry name" value="PGAM"/>
    <property type="match status" value="1"/>
</dbReference>
<name>A0A6J6J509_9ZZZZ</name>
<dbReference type="SUPFAM" id="SSF55811">
    <property type="entry name" value="Nudix"/>
    <property type="match status" value="1"/>
</dbReference>
<dbReference type="PANTHER" id="PTHR21340:SF0">
    <property type="entry name" value="BIS(5'-NUCLEOSYL)-TETRAPHOSPHATASE [ASYMMETRICAL]"/>
    <property type="match status" value="1"/>
</dbReference>
<organism evidence="3">
    <name type="scientific">freshwater metagenome</name>
    <dbReference type="NCBI Taxonomy" id="449393"/>
    <lineage>
        <taxon>unclassified sequences</taxon>
        <taxon>metagenomes</taxon>
        <taxon>ecological metagenomes</taxon>
    </lineage>
</organism>
<dbReference type="Gene3D" id="3.90.79.10">
    <property type="entry name" value="Nucleoside Triphosphate Pyrophosphohydrolase"/>
    <property type="match status" value="1"/>
</dbReference>
<dbReference type="Gene3D" id="3.40.50.1240">
    <property type="entry name" value="Phosphoglycerate mutase-like"/>
    <property type="match status" value="1"/>
</dbReference>
<dbReference type="GO" id="GO:0006167">
    <property type="term" value="P:AMP biosynthetic process"/>
    <property type="evidence" value="ECO:0007669"/>
    <property type="project" value="TreeGrafter"/>
</dbReference>
<dbReference type="GO" id="GO:0006754">
    <property type="term" value="P:ATP biosynthetic process"/>
    <property type="evidence" value="ECO:0007669"/>
    <property type="project" value="TreeGrafter"/>
</dbReference>
<evidence type="ECO:0000256" key="1">
    <source>
        <dbReference type="ARBA" id="ARBA00022801"/>
    </source>
</evidence>
<reference evidence="3" key="1">
    <citation type="submission" date="2020-05" db="EMBL/GenBank/DDBJ databases">
        <authorList>
            <person name="Chiriac C."/>
            <person name="Salcher M."/>
            <person name="Ghai R."/>
            <person name="Kavagutti S V."/>
        </authorList>
    </citation>
    <scope>NUCLEOTIDE SEQUENCE</scope>
</reference>
<dbReference type="InterPro" id="IPR013078">
    <property type="entry name" value="His_Pase_superF_clade-1"/>
</dbReference>
<dbReference type="PROSITE" id="PS51462">
    <property type="entry name" value="NUDIX"/>
    <property type="match status" value="1"/>
</dbReference>